<dbReference type="RefSeq" id="XP_001729148.1">
    <property type="nucleotide sequence ID" value="XM_001729096.1"/>
</dbReference>
<dbReference type="OrthoDB" id="342454at2759"/>
<dbReference type="GeneID" id="5853454"/>
<dbReference type="PRINTS" id="PR00625">
    <property type="entry name" value="JDOMAIN"/>
</dbReference>
<dbReference type="PANTHER" id="PTHR46620:SF1">
    <property type="entry name" value="J DOMAIN-CONTAINING PROTEIN SPF31"/>
    <property type="match status" value="1"/>
</dbReference>
<feature type="region of interest" description="Disordered" evidence="1">
    <location>
        <begin position="1"/>
        <end position="41"/>
    </location>
</feature>
<dbReference type="AlphaFoldDB" id="A8QA56"/>
<evidence type="ECO:0000313" key="4">
    <source>
        <dbReference type="Proteomes" id="UP000008837"/>
    </source>
</evidence>
<dbReference type="FunCoup" id="A8QA56">
    <property type="interactions" value="533"/>
</dbReference>
<reference evidence="3 4" key="1">
    <citation type="journal article" date="2007" name="Proc. Natl. Acad. Sci. U.S.A.">
        <title>Dandruff-associated Malassezia genomes reveal convergent and divergent virulence traits shared with plant and human fungal pathogens.</title>
        <authorList>
            <person name="Xu J."/>
            <person name="Saunders C.W."/>
            <person name="Hu P."/>
            <person name="Grant R.A."/>
            <person name="Boekhout T."/>
            <person name="Kuramae E.E."/>
            <person name="Kronstad J.W."/>
            <person name="Deangelis Y.M."/>
            <person name="Reeder N.L."/>
            <person name="Johnstone K.R."/>
            <person name="Leland M."/>
            <person name="Fieno A.M."/>
            <person name="Begley W.M."/>
            <person name="Sun Y."/>
            <person name="Lacey M.P."/>
            <person name="Chaudhary T."/>
            <person name="Keough T."/>
            <person name="Chu L."/>
            <person name="Sears R."/>
            <person name="Yuan B."/>
            <person name="Dawson T.L.Jr."/>
        </authorList>
    </citation>
    <scope>NUCLEOTIDE SEQUENCE [LARGE SCALE GENOMIC DNA]</scope>
    <source>
        <strain evidence="4">ATCC MYA-4612 / CBS 7966</strain>
    </source>
</reference>
<comment type="caution">
    <text evidence="3">The sequence shown here is derived from an EMBL/GenBank/DDBJ whole genome shotgun (WGS) entry which is preliminary data.</text>
</comment>
<protein>
    <recommendedName>
        <fullName evidence="2">J domain-containing protein</fullName>
    </recommendedName>
</protein>
<feature type="compositionally biased region" description="Pro residues" evidence="1">
    <location>
        <begin position="1"/>
        <end position="17"/>
    </location>
</feature>
<keyword evidence="4" id="KW-1185">Reference proteome</keyword>
<dbReference type="KEGG" id="mgl:MGL_3615"/>
<name>A8QA56_MALGO</name>
<proteinExistence type="predicted"/>
<sequence>MESPQKPPGPPPRPPPSLRQRTQSQEARMPKPIDESQLSPKERYVLSQRREVDRVLLRAFRMNPYDVLDLTQDADDKSIQKAYRKKSLLIHPDKMADDQARAEEAFDLLKKSLDHLLDADRRKLLDETVVSARCLALRELGLPMTLTPEEIELEKVPGGRLDQLAPSFDDRIKIFVKDIVLDEELKKRKKDVDEWRLHDTLQSSPAEARS</sequence>
<evidence type="ECO:0000256" key="1">
    <source>
        <dbReference type="SAM" id="MobiDB-lite"/>
    </source>
</evidence>
<dbReference type="OMA" id="DKATHPR"/>
<dbReference type="EMBL" id="AAYY01000014">
    <property type="protein sequence ID" value="EDP41934.1"/>
    <property type="molecule type" value="Genomic_DNA"/>
</dbReference>
<evidence type="ECO:0000313" key="3">
    <source>
        <dbReference type="EMBL" id="EDP41934.1"/>
    </source>
</evidence>
<dbReference type="Gene3D" id="1.10.287.110">
    <property type="entry name" value="DnaJ domain"/>
    <property type="match status" value="1"/>
</dbReference>
<evidence type="ECO:0000259" key="2">
    <source>
        <dbReference type="PROSITE" id="PS50076"/>
    </source>
</evidence>
<dbReference type="VEuPathDB" id="FungiDB:MGL_3615"/>
<feature type="compositionally biased region" description="Basic and acidic residues" evidence="1">
    <location>
        <begin position="28"/>
        <end position="41"/>
    </location>
</feature>
<organism evidence="3 4">
    <name type="scientific">Malassezia globosa (strain ATCC MYA-4612 / CBS 7966)</name>
    <name type="common">Dandruff-associated fungus</name>
    <dbReference type="NCBI Taxonomy" id="425265"/>
    <lineage>
        <taxon>Eukaryota</taxon>
        <taxon>Fungi</taxon>
        <taxon>Dikarya</taxon>
        <taxon>Basidiomycota</taxon>
        <taxon>Ustilaginomycotina</taxon>
        <taxon>Malasseziomycetes</taxon>
        <taxon>Malasseziales</taxon>
        <taxon>Malasseziaceae</taxon>
        <taxon>Malassezia</taxon>
    </lineage>
</organism>
<dbReference type="Pfam" id="PF00226">
    <property type="entry name" value="DnaJ"/>
    <property type="match status" value="1"/>
</dbReference>
<dbReference type="SMART" id="SM00271">
    <property type="entry name" value="DnaJ"/>
    <property type="match status" value="1"/>
</dbReference>
<gene>
    <name evidence="3" type="ORF">MGL_3615</name>
</gene>
<dbReference type="SUPFAM" id="SSF46565">
    <property type="entry name" value="Chaperone J-domain"/>
    <property type="match status" value="1"/>
</dbReference>
<dbReference type="PROSITE" id="PS50076">
    <property type="entry name" value="DNAJ_2"/>
    <property type="match status" value="1"/>
</dbReference>
<dbReference type="InterPro" id="IPR001623">
    <property type="entry name" value="DnaJ_domain"/>
</dbReference>
<dbReference type="Proteomes" id="UP000008837">
    <property type="component" value="Unassembled WGS sequence"/>
</dbReference>
<dbReference type="STRING" id="425265.A8QA56"/>
<accession>A8QA56</accession>
<feature type="domain" description="J" evidence="2">
    <location>
        <begin position="63"/>
        <end position="129"/>
    </location>
</feature>
<dbReference type="InterPro" id="IPR036869">
    <property type="entry name" value="J_dom_sf"/>
</dbReference>
<dbReference type="PANTHER" id="PTHR46620">
    <property type="entry name" value="J DOMAIN-CONTAINING PROTEIN SPF31"/>
    <property type="match status" value="1"/>
</dbReference>
<dbReference type="InParanoid" id="A8QA56"/>
<dbReference type="CDD" id="cd06257">
    <property type="entry name" value="DnaJ"/>
    <property type="match status" value="1"/>
</dbReference>